<name>A0A1S9IVZ6_SHIBO</name>
<dbReference type="EMBL" id="MSJS02000146">
    <property type="protein sequence ID" value="OOO74782.1"/>
    <property type="molecule type" value="Genomic_DNA"/>
</dbReference>
<evidence type="ECO:0000313" key="1">
    <source>
        <dbReference type="EMBL" id="OOO74782.1"/>
    </source>
</evidence>
<accession>A0A1S9IVZ6</accession>
<gene>
    <name evidence="1" type="ORF">AJR17_024565</name>
</gene>
<dbReference type="Proteomes" id="UP000868349">
    <property type="component" value="Unassembled WGS sequence"/>
</dbReference>
<reference evidence="1" key="1">
    <citation type="submission" date="2017-02" db="EMBL/GenBank/DDBJ databases">
        <title>Shigella draft genomes.</title>
        <authorList>
            <person name="Weis A.M."/>
            <person name="Weimer B.C."/>
            <person name="Gilpin B."/>
        </authorList>
    </citation>
    <scope>NUCLEOTIDE SEQUENCE [LARGE SCALE GENOMIC DNA]</scope>
    <source>
        <strain evidence="1">BCW_4868</strain>
    </source>
</reference>
<dbReference type="AlphaFoldDB" id="A0A1S9IVZ6"/>
<proteinExistence type="predicted"/>
<organism evidence="1">
    <name type="scientific">Shigella boydii</name>
    <dbReference type="NCBI Taxonomy" id="621"/>
    <lineage>
        <taxon>Bacteria</taxon>
        <taxon>Pseudomonadati</taxon>
        <taxon>Pseudomonadota</taxon>
        <taxon>Gammaproteobacteria</taxon>
        <taxon>Enterobacterales</taxon>
        <taxon>Enterobacteriaceae</taxon>
        <taxon>Shigella</taxon>
    </lineage>
</organism>
<comment type="caution">
    <text evidence="1">The sequence shown here is derived from an EMBL/GenBank/DDBJ whole genome shotgun (WGS) entry which is preliminary data.</text>
</comment>
<sequence>MASQGRETGKKKQLASGYLVNVHTAPDKSVRLRVALYFVNIFSRRNRGDLFRQPYNACVFFIHLDWKGLKGF</sequence>
<protein>
    <submittedName>
        <fullName evidence="1">ABC transporter permease</fullName>
    </submittedName>
</protein>